<name>A0A150M3B0_9BACI</name>
<protein>
    <recommendedName>
        <fullName evidence="4">YuiB family protein</fullName>
    </recommendedName>
</protein>
<dbReference type="Proteomes" id="UP000075683">
    <property type="component" value="Unassembled WGS sequence"/>
</dbReference>
<feature type="transmembrane region" description="Helical" evidence="1">
    <location>
        <begin position="33"/>
        <end position="54"/>
    </location>
</feature>
<keyword evidence="1" id="KW-0812">Transmembrane</keyword>
<dbReference type="EMBL" id="LQYT01000049">
    <property type="protein sequence ID" value="KYD18609.1"/>
    <property type="molecule type" value="Genomic_DNA"/>
</dbReference>
<dbReference type="OrthoDB" id="2382309at2"/>
<gene>
    <name evidence="2" type="ORF">B4135_2227</name>
</gene>
<dbReference type="STRING" id="301148.B4135_2227"/>
<dbReference type="InterPro" id="IPR025917">
    <property type="entry name" value="YuiB"/>
</dbReference>
<sequence length="107" mass="12262">MQITIIQMAVSVLLFFVLFFGIGFILNMVLRMTWLMAALYPIVVIFIIDQVKWYEYFTEPGESLGRLWERILSLHAADVIILLSGFAGAVLSGIAIRILRQKGYQMF</sequence>
<dbReference type="Pfam" id="PF14068">
    <property type="entry name" value="YuiB"/>
    <property type="match status" value="1"/>
</dbReference>
<dbReference type="AlphaFoldDB" id="A0A150M3B0"/>
<feature type="transmembrane region" description="Helical" evidence="1">
    <location>
        <begin position="6"/>
        <end position="26"/>
    </location>
</feature>
<feature type="transmembrane region" description="Helical" evidence="1">
    <location>
        <begin position="74"/>
        <end position="99"/>
    </location>
</feature>
<reference evidence="2 3" key="1">
    <citation type="submission" date="2016-01" db="EMBL/GenBank/DDBJ databases">
        <title>Draft Genome Sequences of Seven Thermophilic Sporeformers Isolated from Foods.</title>
        <authorList>
            <person name="Berendsen E.M."/>
            <person name="Wells-Bennik M.H."/>
            <person name="Krawcyk A.O."/>
            <person name="De Jong A."/>
            <person name="Holsappel S."/>
            <person name="Eijlander R.T."/>
            <person name="Kuipers O.P."/>
        </authorList>
    </citation>
    <scope>NUCLEOTIDE SEQUENCE [LARGE SCALE GENOMIC DNA]</scope>
    <source>
        <strain evidence="2 3">B4135</strain>
    </source>
</reference>
<evidence type="ECO:0000313" key="2">
    <source>
        <dbReference type="EMBL" id="KYD18609.1"/>
    </source>
</evidence>
<accession>A0A150M3B0</accession>
<keyword evidence="1" id="KW-1133">Transmembrane helix</keyword>
<organism evidence="2 3">
    <name type="scientific">Caldibacillus debilis</name>
    <dbReference type="NCBI Taxonomy" id="301148"/>
    <lineage>
        <taxon>Bacteria</taxon>
        <taxon>Bacillati</taxon>
        <taxon>Bacillota</taxon>
        <taxon>Bacilli</taxon>
        <taxon>Bacillales</taxon>
        <taxon>Bacillaceae</taxon>
        <taxon>Caldibacillus</taxon>
    </lineage>
</organism>
<evidence type="ECO:0000256" key="1">
    <source>
        <dbReference type="SAM" id="Phobius"/>
    </source>
</evidence>
<comment type="caution">
    <text evidence="2">The sequence shown here is derived from an EMBL/GenBank/DDBJ whole genome shotgun (WGS) entry which is preliminary data.</text>
</comment>
<evidence type="ECO:0000313" key="3">
    <source>
        <dbReference type="Proteomes" id="UP000075683"/>
    </source>
</evidence>
<proteinExistence type="predicted"/>
<keyword evidence="1" id="KW-0472">Membrane</keyword>
<evidence type="ECO:0008006" key="4">
    <source>
        <dbReference type="Google" id="ProtNLM"/>
    </source>
</evidence>